<protein>
    <recommendedName>
        <fullName evidence="3">CBM11 domain-containing protein</fullName>
    </recommendedName>
</protein>
<gene>
    <name evidence="1" type="ORF">A2438_02525</name>
</gene>
<sequence length="191" mass="20944">MAELTFYLIDNFESGSTSKWFPFGSIDVSAVANPLAKAKDLVAESCGSYMLKIKGSASDWYVGGIGTDLMIDASFYKRLQMDIYGSALGGKLRIELYDEDNGNNQIETDKNWQPLYDDKWAVEIPILGPGFTRISVPFTAFTLDNPGKGDGIWNPATKNGSSGLTRMQIVFVAKEKTGKVDVGLDNVLLTY</sequence>
<dbReference type="Proteomes" id="UP000179242">
    <property type="component" value="Unassembled WGS sequence"/>
</dbReference>
<organism evidence="1 2">
    <name type="scientific">candidate division WOR-1 bacterium RIFOXYC2_FULL_46_14</name>
    <dbReference type="NCBI Taxonomy" id="1802587"/>
    <lineage>
        <taxon>Bacteria</taxon>
        <taxon>Bacillati</taxon>
        <taxon>Saganbacteria</taxon>
    </lineage>
</organism>
<evidence type="ECO:0000313" key="2">
    <source>
        <dbReference type="Proteomes" id="UP000179242"/>
    </source>
</evidence>
<comment type="caution">
    <text evidence="1">The sequence shown here is derived from an EMBL/GenBank/DDBJ whole genome shotgun (WGS) entry which is preliminary data.</text>
</comment>
<name>A0A1F4U597_UNCSA</name>
<evidence type="ECO:0000313" key="1">
    <source>
        <dbReference type="EMBL" id="OGC40145.1"/>
    </source>
</evidence>
<accession>A0A1F4U597</accession>
<proteinExistence type="predicted"/>
<dbReference type="EMBL" id="MEUJ01000004">
    <property type="protein sequence ID" value="OGC40145.1"/>
    <property type="molecule type" value="Genomic_DNA"/>
</dbReference>
<dbReference type="AlphaFoldDB" id="A0A1F4U597"/>
<evidence type="ECO:0008006" key="3">
    <source>
        <dbReference type="Google" id="ProtNLM"/>
    </source>
</evidence>
<dbReference type="Gene3D" id="2.60.120.430">
    <property type="entry name" value="Galactose-binding lectin"/>
    <property type="match status" value="1"/>
</dbReference>
<reference evidence="1 2" key="1">
    <citation type="journal article" date="2016" name="Nat. Commun.">
        <title>Thousands of microbial genomes shed light on interconnected biogeochemical processes in an aquifer system.</title>
        <authorList>
            <person name="Anantharaman K."/>
            <person name="Brown C.T."/>
            <person name="Hug L.A."/>
            <person name="Sharon I."/>
            <person name="Castelle C.J."/>
            <person name="Probst A.J."/>
            <person name="Thomas B.C."/>
            <person name="Singh A."/>
            <person name="Wilkins M.J."/>
            <person name="Karaoz U."/>
            <person name="Brodie E.L."/>
            <person name="Williams K.H."/>
            <person name="Hubbard S.S."/>
            <person name="Banfield J.F."/>
        </authorList>
    </citation>
    <scope>NUCLEOTIDE SEQUENCE [LARGE SCALE GENOMIC DNA]</scope>
</reference>